<sequence length="203" mass="21388">MICRASHREHSAGLLQSRTACARAVPAPVDAREAGARGSRPLAPSHPHTLTPSHPHSAPRRRAPHDARGRRAIAPESPNKSRCVLEQGRAGQSRVVPMHVPQSPSGSRRAAPSLPGPARASSGGRPGCRSAALGPGPRDRRDGPGATGFGFGLGLGLGPGERGRSVSDPGILGPVRPRHRHRHRHQRAGVVRHGIPRQNPTDE</sequence>
<name>A0A218YVQ3_9HELO</name>
<dbReference type="Proteomes" id="UP000242519">
    <property type="component" value="Unassembled WGS sequence"/>
</dbReference>
<protein>
    <submittedName>
        <fullName evidence="2">Uncharacterized protein</fullName>
    </submittedName>
</protein>
<feature type="compositionally biased region" description="Gly residues" evidence="1">
    <location>
        <begin position="145"/>
        <end position="160"/>
    </location>
</feature>
<feature type="region of interest" description="Disordered" evidence="1">
    <location>
        <begin position="28"/>
        <end position="203"/>
    </location>
</feature>
<keyword evidence="3" id="KW-1185">Reference proteome</keyword>
<reference evidence="2 3" key="1">
    <citation type="submission" date="2017-04" db="EMBL/GenBank/DDBJ databases">
        <title>Draft genome sequence of Marssonina coronaria NL1: causal agent of apple blotch.</title>
        <authorList>
            <person name="Cheng Q."/>
        </authorList>
    </citation>
    <scope>NUCLEOTIDE SEQUENCE [LARGE SCALE GENOMIC DNA]</scope>
    <source>
        <strain evidence="2 3">NL1</strain>
    </source>
</reference>
<accession>A0A218YVQ3</accession>
<proteinExistence type="predicted"/>
<dbReference type="EMBL" id="MZNU01000342">
    <property type="protein sequence ID" value="OWO99860.1"/>
    <property type="molecule type" value="Genomic_DNA"/>
</dbReference>
<evidence type="ECO:0000256" key="1">
    <source>
        <dbReference type="SAM" id="MobiDB-lite"/>
    </source>
</evidence>
<evidence type="ECO:0000313" key="2">
    <source>
        <dbReference type="EMBL" id="OWO99860.1"/>
    </source>
</evidence>
<gene>
    <name evidence="2" type="ORF">B2J93_6915</name>
</gene>
<organism evidence="2 3">
    <name type="scientific">Diplocarpon coronariae</name>
    <dbReference type="NCBI Taxonomy" id="2795749"/>
    <lineage>
        <taxon>Eukaryota</taxon>
        <taxon>Fungi</taxon>
        <taxon>Dikarya</taxon>
        <taxon>Ascomycota</taxon>
        <taxon>Pezizomycotina</taxon>
        <taxon>Leotiomycetes</taxon>
        <taxon>Helotiales</taxon>
        <taxon>Drepanopezizaceae</taxon>
        <taxon>Diplocarpon</taxon>
    </lineage>
</organism>
<evidence type="ECO:0000313" key="3">
    <source>
        <dbReference type="Proteomes" id="UP000242519"/>
    </source>
</evidence>
<dbReference type="InParanoid" id="A0A218YVQ3"/>
<comment type="caution">
    <text evidence="2">The sequence shown here is derived from an EMBL/GenBank/DDBJ whole genome shotgun (WGS) entry which is preliminary data.</text>
</comment>
<dbReference type="AlphaFoldDB" id="A0A218YVQ3"/>
<feature type="compositionally biased region" description="Low complexity" evidence="1">
    <location>
        <begin position="43"/>
        <end position="56"/>
    </location>
</feature>
<feature type="compositionally biased region" description="Basic residues" evidence="1">
    <location>
        <begin position="176"/>
        <end position="187"/>
    </location>
</feature>